<name>A0A1F5VJJ2_9BACT</name>
<organism evidence="1 2">
    <name type="scientific">Candidatus Fischerbacteria bacterium RBG_13_37_8</name>
    <dbReference type="NCBI Taxonomy" id="1817863"/>
    <lineage>
        <taxon>Bacteria</taxon>
        <taxon>Candidatus Fischeribacteriota</taxon>
    </lineage>
</organism>
<reference evidence="1 2" key="1">
    <citation type="journal article" date="2016" name="Nat. Commun.">
        <title>Thousands of microbial genomes shed light on interconnected biogeochemical processes in an aquifer system.</title>
        <authorList>
            <person name="Anantharaman K."/>
            <person name="Brown C.T."/>
            <person name="Hug L.A."/>
            <person name="Sharon I."/>
            <person name="Castelle C.J."/>
            <person name="Probst A.J."/>
            <person name="Thomas B.C."/>
            <person name="Singh A."/>
            <person name="Wilkins M.J."/>
            <person name="Karaoz U."/>
            <person name="Brodie E.L."/>
            <person name="Williams K.H."/>
            <person name="Hubbard S.S."/>
            <person name="Banfield J.F."/>
        </authorList>
    </citation>
    <scope>NUCLEOTIDE SEQUENCE [LARGE SCALE GENOMIC DNA]</scope>
</reference>
<dbReference type="EMBL" id="MFGW01000157">
    <property type="protein sequence ID" value="OGF63637.1"/>
    <property type="molecule type" value="Genomic_DNA"/>
</dbReference>
<evidence type="ECO:0000313" key="1">
    <source>
        <dbReference type="EMBL" id="OGF63637.1"/>
    </source>
</evidence>
<sequence>MLWYAPLSLNNQKITIASSIDYYQDSEPFDYSTTTVPNVITKITSVDYRNNIDPAMKAIKDYTRIIDKVKTLEMDMGKEYTANGLDAMRKFYYLKKQELMESGYNLEKFFIEYNDNWFSMNKKSEED</sequence>
<proteinExistence type="predicted"/>
<comment type="caution">
    <text evidence="1">The sequence shown here is derived from an EMBL/GenBank/DDBJ whole genome shotgun (WGS) entry which is preliminary data.</text>
</comment>
<dbReference type="AlphaFoldDB" id="A0A1F5VJJ2"/>
<protein>
    <submittedName>
        <fullName evidence="1">Uncharacterized protein</fullName>
    </submittedName>
</protein>
<dbReference type="Proteomes" id="UP000178943">
    <property type="component" value="Unassembled WGS sequence"/>
</dbReference>
<gene>
    <name evidence="1" type="ORF">A2Y62_01970</name>
</gene>
<dbReference type="STRING" id="1817863.A2Y62_01970"/>
<accession>A0A1F5VJJ2</accession>
<evidence type="ECO:0000313" key="2">
    <source>
        <dbReference type="Proteomes" id="UP000178943"/>
    </source>
</evidence>